<proteinExistence type="inferred from homology"/>
<evidence type="ECO:0000256" key="4">
    <source>
        <dbReference type="ARBA" id="ARBA00022552"/>
    </source>
</evidence>
<dbReference type="EMBL" id="LN868506">
    <property type="protein sequence ID" value="CRX78947.1"/>
    <property type="molecule type" value="Genomic_DNA"/>
</dbReference>
<dbReference type="PANTHER" id="PTHR12838:SF0">
    <property type="entry name" value="U3 SMALL NUCLEOLAR RNA-ASSOCIATED PROTEIN 11-RELATED"/>
    <property type="match status" value="1"/>
</dbReference>
<dbReference type="AlphaFoldDB" id="A0A0H5FRN1"/>
<dbReference type="PIRSF" id="PIRSF015952">
    <property type="entry name" value="U3snoRNP11"/>
    <property type="match status" value="1"/>
</dbReference>
<evidence type="ECO:0008006" key="8">
    <source>
        <dbReference type="Google" id="ProtNLM"/>
    </source>
</evidence>
<feature type="region of interest" description="Disordered" evidence="6">
    <location>
        <begin position="239"/>
        <end position="267"/>
    </location>
</feature>
<protein>
    <recommendedName>
        <fullName evidence="8">U3 small nucleolar RNA-associated protein 11</fullName>
    </recommendedName>
</protein>
<accession>A0A0H5FRN1</accession>
<keyword evidence="4" id="KW-0698">rRNA processing</keyword>
<evidence type="ECO:0000256" key="6">
    <source>
        <dbReference type="SAM" id="MobiDB-lite"/>
    </source>
</evidence>
<evidence type="ECO:0000313" key="7">
    <source>
        <dbReference type="EMBL" id="CRX78947.1"/>
    </source>
</evidence>
<evidence type="ECO:0000256" key="2">
    <source>
        <dbReference type="ARBA" id="ARBA00004604"/>
    </source>
</evidence>
<evidence type="ECO:0000256" key="1">
    <source>
        <dbReference type="ARBA" id="ARBA00004099"/>
    </source>
</evidence>
<comment type="subcellular location">
    <subcellularLocation>
        <location evidence="2">Nucleus</location>
        <location evidence="2">Nucleolus</location>
    </subcellularLocation>
</comment>
<organism evidence="7">
    <name type="scientific">Leucosporidium scottii</name>
    <dbReference type="NCBI Taxonomy" id="5278"/>
    <lineage>
        <taxon>Eukaryota</taxon>
        <taxon>Fungi</taxon>
        <taxon>Dikarya</taxon>
        <taxon>Basidiomycota</taxon>
        <taxon>Pucciniomycotina</taxon>
        <taxon>Microbotryomycetes</taxon>
        <taxon>Leucosporidiales</taxon>
        <taxon>Leucosporidium</taxon>
    </lineage>
</organism>
<dbReference type="InterPro" id="IPR007144">
    <property type="entry name" value="SSU_processome_Utp11"/>
</dbReference>
<comment type="similarity">
    <text evidence="3">Belongs to the UTP11 family.</text>
</comment>
<dbReference type="GO" id="GO:0032040">
    <property type="term" value="C:small-subunit processome"/>
    <property type="evidence" value="ECO:0007669"/>
    <property type="project" value="InterPro"/>
</dbReference>
<comment type="function">
    <text evidence="1">Involved in nucleolar processing of pre-18S ribosomal RNA.</text>
</comment>
<dbReference type="PANTHER" id="PTHR12838">
    <property type="entry name" value="U3 SMALL NUCLEOLAR RNA-ASSOCIATED PROTEIN 11"/>
    <property type="match status" value="1"/>
</dbReference>
<evidence type="ECO:0000256" key="5">
    <source>
        <dbReference type="ARBA" id="ARBA00023242"/>
    </source>
</evidence>
<feature type="non-terminal residue" evidence="7">
    <location>
        <position position="1"/>
    </location>
</feature>
<feature type="region of interest" description="Disordered" evidence="6">
    <location>
        <begin position="139"/>
        <end position="171"/>
    </location>
</feature>
<evidence type="ECO:0000256" key="3">
    <source>
        <dbReference type="ARBA" id="ARBA00008105"/>
    </source>
</evidence>
<sequence>MVANKLNEQKRQHRERAQPLARQKLGLLEKHADYVKRARDFHSKEDRINKLREKASGKNRDEFYFGMIKSKTVRVQRLQQQLDSLIDDALAPAEEKPMGEDEFEDDWDAFDEPVASTSTATPKRKHILFSTDLETVRTADPSSLLSKRSKPTSAPPSSLSKSKKKKGKGKLLPSVDMQALAASQQAEALAAAAAHRKQLETELTARQTRLLSLSRALRELETQRLLMGKGAKELVVKKKKGKGNVGAGAGEEDWGVAEGGRGLPESEEGLVTGARVWKWKAERKR</sequence>
<feature type="compositionally biased region" description="Low complexity" evidence="6">
    <location>
        <begin position="151"/>
        <end position="160"/>
    </location>
</feature>
<name>A0A0H5FRN1_9BASI</name>
<keyword evidence="5" id="KW-0539">Nucleus</keyword>
<reference evidence="7" key="1">
    <citation type="submission" date="2015-06" db="EMBL/GenBank/DDBJ databases">
        <title>Genetic Architecture Underlying Mating-Type Determination in the Yeast Leucosporidium scottii and the Evolution of Mating Systems in Basidiomycetes.</title>
        <authorList>
            <person name="Maia T.M."/>
            <person name="Lopes S."/>
            <person name="Almeida J.M.G.C.F."/>
            <person name="Rosa L.H."/>
            <person name="Sampaio J.P."/>
            <person name="Goncalves P."/>
            <person name="Coelho M.A."/>
        </authorList>
    </citation>
    <scope>NUCLEOTIDE SEQUENCE</scope>
</reference>
<dbReference type="Pfam" id="PF03998">
    <property type="entry name" value="Utp11"/>
    <property type="match status" value="1"/>
</dbReference>
<gene>
    <name evidence="7" type="ORF">ls5930a1_00025</name>
</gene>
<dbReference type="GO" id="GO:0006364">
    <property type="term" value="P:rRNA processing"/>
    <property type="evidence" value="ECO:0007669"/>
    <property type="project" value="UniProtKB-KW"/>
</dbReference>